<dbReference type="EMBL" id="SJPU01000001">
    <property type="protein sequence ID" value="TWU18114.1"/>
    <property type="molecule type" value="Genomic_DNA"/>
</dbReference>
<keyword evidence="3" id="KW-1185">Reference proteome</keyword>
<evidence type="ECO:0000313" key="2">
    <source>
        <dbReference type="EMBL" id="TWU18114.1"/>
    </source>
</evidence>
<sequence length="170" mass="18242">MTSSFFPEAAQLVDRLRKASLRIALAESCTCGMAAALLGGVAGASEVFCGSAVTYRESVKSDWLGVAPDTLRVFTAESQQTTDEMARCLIQRTREADWGAAITGHLGPHAPAAIDGRIFVSLARRQTSSASNPVLSRSEFVLSTASRLDRQREAAQIFICWILSQESMAG</sequence>
<organism evidence="2 3">
    <name type="scientific">Allorhodopirellula heiligendammensis</name>
    <dbReference type="NCBI Taxonomy" id="2714739"/>
    <lineage>
        <taxon>Bacteria</taxon>
        <taxon>Pseudomonadati</taxon>
        <taxon>Planctomycetota</taxon>
        <taxon>Planctomycetia</taxon>
        <taxon>Pirellulales</taxon>
        <taxon>Pirellulaceae</taxon>
        <taxon>Allorhodopirellula</taxon>
    </lineage>
</organism>
<accession>A0A5C6C476</accession>
<dbReference type="RefSeq" id="WP_146405184.1">
    <property type="nucleotide sequence ID" value="NZ_SJPU01000001.1"/>
</dbReference>
<dbReference type="Proteomes" id="UP000319908">
    <property type="component" value="Unassembled WGS sequence"/>
</dbReference>
<proteinExistence type="predicted"/>
<reference evidence="2 3" key="1">
    <citation type="journal article" date="2020" name="Antonie Van Leeuwenhoek">
        <title>Rhodopirellula heiligendammensis sp. nov., Rhodopirellula pilleata sp. nov., and Rhodopirellula solitaria sp. nov. isolated from natural or artificial marine surfaces in Northern Germany and California, USA, and emended description of the genus Rhodopirellula.</title>
        <authorList>
            <person name="Kallscheuer N."/>
            <person name="Wiegand S."/>
            <person name="Jogler M."/>
            <person name="Boedeker C."/>
            <person name="Peeters S.H."/>
            <person name="Rast P."/>
            <person name="Heuer A."/>
            <person name="Jetten M.S.M."/>
            <person name="Rohde M."/>
            <person name="Jogler C."/>
        </authorList>
    </citation>
    <scope>NUCLEOTIDE SEQUENCE [LARGE SCALE GENOMIC DNA]</scope>
    <source>
        <strain evidence="2 3">Poly21</strain>
    </source>
</reference>
<comment type="caution">
    <text evidence="2">The sequence shown here is derived from an EMBL/GenBank/DDBJ whole genome shotgun (WGS) entry which is preliminary data.</text>
</comment>
<dbReference type="SUPFAM" id="SSF142433">
    <property type="entry name" value="CinA-like"/>
    <property type="match status" value="1"/>
</dbReference>
<dbReference type="InterPro" id="IPR036653">
    <property type="entry name" value="CinA-like_C"/>
</dbReference>
<dbReference type="Gene3D" id="3.90.950.20">
    <property type="entry name" value="CinA-like"/>
    <property type="match status" value="1"/>
</dbReference>
<dbReference type="InterPro" id="IPR008136">
    <property type="entry name" value="CinA_C"/>
</dbReference>
<protein>
    <submittedName>
        <fullName evidence="2">Competence-damage inducible protein</fullName>
    </submittedName>
</protein>
<gene>
    <name evidence="2" type="primary">cinA_1</name>
    <name evidence="2" type="ORF">Poly21_02690</name>
</gene>
<evidence type="ECO:0000313" key="3">
    <source>
        <dbReference type="Proteomes" id="UP000319908"/>
    </source>
</evidence>
<dbReference type="Pfam" id="PF02464">
    <property type="entry name" value="CinA"/>
    <property type="match status" value="1"/>
</dbReference>
<name>A0A5C6C476_9BACT</name>
<dbReference type="AlphaFoldDB" id="A0A5C6C476"/>
<feature type="domain" description="CinA C-terminal" evidence="1">
    <location>
        <begin position="9"/>
        <end position="131"/>
    </location>
</feature>
<evidence type="ECO:0000259" key="1">
    <source>
        <dbReference type="Pfam" id="PF02464"/>
    </source>
</evidence>
<dbReference type="NCBIfam" id="TIGR00199">
    <property type="entry name" value="PncC_domain"/>
    <property type="match status" value="1"/>
</dbReference>
<dbReference type="OrthoDB" id="281405at2"/>